<gene>
    <name evidence="19" type="ORF">Mgra_00002245</name>
</gene>
<feature type="domain" description="Ricin B lectin" evidence="18">
    <location>
        <begin position="463"/>
        <end position="596"/>
    </location>
</feature>
<keyword evidence="7 17" id="KW-0812">Transmembrane</keyword>
<keyword evidence="6 17" id="KW-0808">Transferase</keyword>
<dbReference type="AlphaFoldDB" id="A0A8S9ZX88"/>
<dbReference type="PANTHER" id="PTHR11675">
    <property type="entry name" value="N-ACETYLGALACTOSAMINYLTRANSFERASE"/>
    <property type="match status" value="1"/>
</dbReference>
<dbReference type="EMBL" id="JABEBT010000013">
    <property type="protein sequence ID" value="KAF7638271.1"/>
    <property type="molecule type" value="Genomic_DNA"/>
</dbReference>
<dbReference type="Pfam" id="PF00535">
    <property type="entry name" value="Glycos_transf_2"/>
    <property type="match status" value="1"/>
</dbReference>
<evidence type="ECO:0000256" key="12">
    <source>
        <dbReference type="ARBA" id="ARBA00023034"/>
    </source>
</evidence>
<dbReference type="GO" id="GO:0030246">
    <property type="term" value="F:carbohydrate binding"/>
    <property type="evidence" value="ECO:0007669"/>
    <property type="project" value="UniProtKB-KW"/>
</dbReference>
<sequence length="918" mass="106426">MTIQIVFMCFFFNVMFLLSISISRLRIFLLLVLVLWHIGLYFFIFILPNYEVLDEKLLEQEKLSVDLQSEFGTLSNFSRPVKSLENAIIYSPDRLINWTDFNYRSYLFAGKLQTGADPYASNKFNQAISDSIEPNREITDTRDESCKQNLFIFNSLKLQKTSIIITFHNEARSTLLRTIWSIFERSPPKLLSEIILVDDFSLDENIGKELINIQKVRVIRNIKREGLIRSRVKGAQLANSPILTFLDSHCECNVGWLPPLLQRIGQDNKAVVAPVIDVISMDSFNYIAASSNLKGGFGWNLVFKWDRLSIKDAWQRRKDPTSPIKSPVMAGGLFSISKNWFETLGTYDMEMDVWGGENLELSFRVWQCGGTLEILPCSRVGHVFRKQHPYTFPGGSGNVFQRAAEVWLDEYKELYLQTVPSARHIDFGNISGRLEIREKLHCNNFKWYLENVYPELLPVNLFNGRRVQISNGQFCLDSLGRTKIGQTVGVFRCHLDGGNQEWLYDEKSMRLKHALSGHCVTFDSSLLLIFNYCSEQLNNKIIFSSVLKSNSKLNNTDKFIKINENRCFTLIQRQTEFLLRAFQCRLGDNRQIWRLSVKFNFIHLIHMIINMDIHKQYQVNEQTLHCFPNLKEEAIHMADIYNEGHLSHKLNLKSEESDNETIGLTDYGDDISEDGLSTIAASSSHINFRNLNHYGSMTSLTSNETTTTYSEIFGKKKTSKWKEEHDILIPECISNPYKFEDPSLLNKGFDWNGWVCGVVVEQIRNPSKMIVCYKIWPFCNGETTAIELFLDTDEKREILDLGQWIKFERKDLFPSVVNPDTYQKQEEMFKTIPALGGVFMESQIVIHLDRRREICTKLKRWLTNLQMSNCMTRTPFIRRVRDDLGLIRPEDLGTTRWATLEYIKIDDCGEEGCWRLNN</sequence>
<comment type="similarity">
    <text evidence="4 17">Belongs to the glycosyltransferase 2 family. GalNAc-T subfamily.</text>
</comment>
<comment type="cofactor">
    <cofactor evidence="1 17">
        <name>Mn(2+)</name>
        <dbReference type="ChEBI" id="CHEBI:29035"/>
    </cofactor>
</comment>
<dbReference type="EC" id="2.4.1.-" evidence="17"/>
<keyword evidence="14 17" id="KW-1015">Disulfide bond</keyword>
<dbReference type="InterPro" id="IPR001173">
    <property type="entry name" value="Glyco_trans_2-like"/>
</dbReference>
<keyword evidence="5 17" id="KW-0328">Glycosyltransferase</keyword>
<dbReference type="SMART" id="SM00458">
    <property type="entry name" value="RICIN"/>
    <property type="match status" value="1"/>
</dbReference>
<comment type="subcellular location">
    <subcellularLocation>
        <location evidence="2 17">Golgi apparatus membrane</location>
        <topology evidence="2 17">Single-pass type II membrane protein</topology>
    </subcellularLocation>
</comment>
<evidence type="ECO:0000256" key="5">
    <source>
        <dbReference type="ARBA" id="ARBA00022676"/>
    </source>
</evidence>
<dbReference type="Proteomes" id="UP000605970">
    <property type="component" value="Unassembled WGS sequence"/>
</dbReference>
<keyword evidence="16 17" id="KW-0464">Manganese</keyword>
<reference evidence="19" key="1">
    <citation type="journal article" date="2020" name="Ecol. Evol.">
        <title>Genome structure and content of the rice root-knot nematode (Meloidogyne graminicola).</title>
        <authorList>
            <person name="Phan N.T."/>
            <person name="Danchin E.G.J."/>
            <person name="Klopp C."/>
            <person name="Perfus-Barbeoch L."/>
            <person name="Kozlowski D.K."/>
            <person name="Koutsovoulos G.D."/>
            <person name="Lopez-Roques C."/>
            <person name="Bouchez O."/>
            <person name="Zahm M."/>
            <person name="Besnard G."/>
            <person name="Bellafiore S."/>
        </authorList>
    </citation>
    <scope>NUCLEOTIDE SEQUENCE</scope>
    <source>
        <strain evidence="19">VN-18</strain>
    </source>
</reference>
<evidence type="ECO:0000256" key="17">
    <source>
        <dbReference type="RuleBase" id="RU361242"/>
    </source>
</evidence>
<dbReference type="Gene3D" id="2.80.10.50">
    <property type="match status" value="1"/>
</dbReference>
<dbReference type="PANTHER" id="PTHR11675:SF119">
    <property type="entry name" value="POLYPEPTIDE N-ACETYLGALACTOSAMINYLTRANSFERASE 2"/>
    <property type="match status" value="1"/>
</dbReference>
<evidence type="ECO:0000313" key="19">
    <source>
        <dbReference type="EMBL" id="KAF7638271.1"/>
    </source>
</evidence>
<evidence type="ECO:0000256" key="10">
    <source>
        <dbReference type="ARBA" id="ARBA00022968"/>
    </source>
</evidence>
<accession>A0A8S9ZX88</accession>
<evidence type="ECO:0000256" key="1">
    <source>
        <dbReference type="ARBA" id="ARBA00001936"/>
    </source>
</evidence>
<evidence type="ECO:0000256" key="9">
    <source>
        <dbReference type="ARBA" id="ARBA00022734"/>
    </source>
</evidence>
<dbReference type="CDD" id="cd02510">
    <property type="entry name" value="pp-GalNAc-T"/>
    <property type="match status" value="1"/>
</dbReference>
<evidence type="ECO:0000256" key="6">
    <source>
        <dbReference type="ARBA" id="ARBA00022679"/>
    </source>
</evidence>
<evidence type="ECO:0000256" key="2">
    <source>
        <dbReference type="ARBA" id="ARBA00004323"/>
    </source>
</evidence>
<evidence type="ECO:0000313" key="20">
    <source>
        <dbReference type="Proteomes" id="UP000605970"/>
    </source>
</evidence>
<evidence type="ECO:0000256" key="15">
    <source>
        <dbReference type="ARBA" id="ARBA00023180"/>
    </source>
</evidence>
<dbReference type="InterPro" id="IPR035992">
    <property type="entry name" value="Ricin_B-like_lectins"/>
</dbReference>
<protein>
    <recommendedName>
        <fullName evidence="17">Polypeptide N-acetylgalactosaminyltransferase</fullName>
        <ecNumber evidence="17">2.4.1.-</ecNumber>
    </recommendedName>
    <alternativeName>
        <fullName evidence="17">Protein-UDP acetylgalactosaminyltransferase</fullName>
    </alternativeName>
</protein>
<comment type="pathway">
    <text evidence="3 17">Protein modification; protein glycosylation.</text>
</comment>
<evidence type="ECO:0000256" key="11">
    <source>
        <dbReference type="ARBA" id="ARBA00022989"/>
    </source>
</evidence>
<dbReference type="GO" id="GO:0006493">
    <property type="term" value="P:protein O-linked glycosylation"/>
    <property type="evidence" value="ECO:0007669"/>
    <property type="project" value="TreeGrafter"/>
</dbReference>
<proteinExistence type="inferred from homology"/>
<evidence type="ECO:0000256" key="7">
    <source>
        <dbReference type="ARBA" id="ARBA00022692"/>
    </source>
</evidence>
<dbReference type="FunFam" id="3.90.550.10:FF:000021">
    <property type="entry name" value="Polypeptide N-acetylgalactosaminyltransferase"/>
    <property type="match status" value="1"/>
</dbReference>
<feature type="transmembrane region" description="Helical" evidence="17">
    <location>
        <begin position="28"/>
        <end position="47"/>
    </location>
</feature>
<keyword evidence="8" id="KW-0479">Metal-binding</keyword>
<dbReference type="SUPFAM" id="SSF50370">
    <property type="entry name" value="Ricin B-like lectins"/>
    <property type="match status" value="1"/>
</dbReference>
<dbReference type="Gene3D" id="3.90.550.10">
    <property type="entry name" value="Spore Coat Polysaccharide Biosynthesis Protein SpsA, Chain A"/>
    <property type="match status" value="1"/>
</dbReference>
<keyword evidence="15" id="KW-0325">Glycoprotein</keyword>
<keyword evidence="20" id="KW-1185">Reference proteome</keyword>
<dbReference type="Pfam" id="PF00652">
    <property type="entry name" value="Ricin_B_lectin"/>
    <property type="match status" value="1"/>
</dbReference>
<evidence type="ECO:0000256" key="14">
    <source>
        <dbReference type="ARBA" id="ARBA00023157"/>
    </source>
</evidence>
<evidence type="ECO:0000259" key="18">
    <source>
        <dbReference type="SMART" id="SM00458"/>
    </source>
</evidence>
<dbReference type="InterPro" id="IPR029044">
    <property type="entry name" value="Nucleotide-diphossugar_trans"/>
</dbReference>
<keyword evidence="13 17" id="KW-0472">Membrane</keyword>
<keyword evidence="9 17" id="KW-0430">Lectin</keyword>
<evidence type="ECO:0000256" key="8">
    <source>
        <dbReference type="ARBA" id="ARBA00022723"/>
    </source>
</evidence>
<dbReference type="PROSITE" id="PS50231">
    <property type="entry name" value="RICIN_B_LECTIN"/>
    <property type="match status" value="1"/>
</dbReference>
<evidence type="ECO:0000256" key="3">
    <source>
        <dbReference type="ARBA" id="ARBA00004922"/>
    </source>
</evidence>
<dbReference type="InterPro" id="IPR000772">
    <property type="entry name" value="Ricin_B_lectin"/>
</dbReference>
<comment type="caution">
    <text evidence="19">The sequence shown here is derived from an EMBL/GenBank/DDBJ whole genome shotgun (WGS) entry which is preliminary data.</text>
</comment>
<evidence type="ECO:0000256" key="16">
    <source>
        <dbReference type="ARBA" id="ARBA00023211"/>
    </source>
</evidence>
<dbReference type="GO" id="GO:0000139">
    <property type="term" value="C:Golgi membrane"/>
    <property type="evidence" value="ECO:0007669"/>
    <property type="project" value="UniProtKB-SubCell"/>
</dbReference>
<organism evidence="19 20">
    <name type="scientific">Meloidogyne graminicola</name>
    <dbReference type="NCBI Taxonomy" id="189291"/>
    <lineage>
        <taxon>Eukaryota</taxon>
        <taxon>Metazoa</taxon>
        <taxon>Ecdysozoa</taxon>
        <taxon>Nematoda</taxon>
        <taxon>Chromadorea</taxon>
        <taxon>Rhabditida</taxon>
        <taxon>Tylenchina</taxon>
        <taxon>Tylenchomorpha</taxon>
        <taxon>Tylenchoidea</taxon>
        <taxon>Meloidogynidae</taxon>
        <taxon>Meloidogyninae</taxon>
        <taxon>Meloidogyne</taxon>
    </lineage>
</organism>
<dbReference type="InterPro" id="IPR045885">
    <property type="entry name" value="GalNAc-T"/>
</dbReference>
<dbReference type="GO" id="GO:0004653">
    <property type="term" value="F:polypeptide N-acetylgalactosaminyltransferase activity"/>
    <property type="evidence" value="ECO:0007669"/>
    <property type="project" value="TreeGrafter"/>
</dbReference>
<evidence type="ECO:0000256" key="4">
    <source>
        <dbReference type="ARBA" id="ARBA00005680"/>
    </source>
</evidence>
<dbReference type="OrthoDB" id="429263at2759"/>
<keyword evidence="12 17" id="KW-0333">Golgi apparatus</keyword>
<name>A0A8S9ZX88_9BILA</name>
<dbReference type="SUPFAM" id="SSF53448">
    <property type="entry name" value="Nucleotide-diphospho-sugar transferases"/>
    <property type="match status" value="1"/>
</dbReference>
<keyword evidence="10" id="KW-0735">Signal-anchor</keyword>
<feature type="transmembrane region" description="Helical" evidence="17">
    <location>
        <begin position="5"/>
        <end position="22"/>
    </location>
</feature>
<comment type="caution">
    <text evidence="17">Lacks conserved residue(s) required for the propagation of feature annotation.</text>
</comment>
<evidence type="ECO:0000256" key="13">
    <source>
        <dbReference type="ARBA" id="ARBA00023136"/>
    </source>
</evidence>
<dbReference type="GO" id="GO:0046872">
    <property type="term" value="F:metal ion binding"/>
    <property type="evidence" value="ECO:0007669"/>
    <property type="project" value="UniProtKB-KW"/>
</dbReference>
<keyword evidence="11 17" id="KW-1133">Transmembrane helix</keyword>